<accession>A0ACC2G5D3</accession>
<proteinExistence type="predicted"/>
<organism evidence="1 2">
    <name type="scientific">Dallia pectoralis</name>
    <name type="common">Alaska blackfish</name>
    <dbReference type="NCBI Taxonomy" id="75939"/>
    <lineage>
        <taxon>Eukaryota</taxon>
        <taxon>Metazoa</taxon>
        <taxon>Chordata</taxon>
        <taxon>Craniata</taxon>
        <taxon>Vertebrata</taxon>
        <taxon>Euteleostomi</taxon>
        <taxon>Actinopterygii</taxon>
        <taxon>Neopterygii</taxon>
        <taxon>Teleostei</taxon>
        <taxon>Protacanthopterygii</taxon>
        <taxon>Esociformes</taxon>
        <taxon>Umbridae</taxon>
        <taxon>Dallia</taxon>
    </lineage>
</organism>
<protein>
    <submittedName>
        <fullName evidence="1">Uncharacterized protein</fullName>
    </submittedName>
</protein>
<dbReference type="EMBL" id="CM055744">
    <property type="protein sequence ID" value="KAJ7998746.1"/>
    <property type="molecule type" value="Genomic_DNA"/>
</dbReference>
<sequence length="324" mass="36286">MMSGETTVYTVLEVLIAIICCLGNAPVIWAVWSSCALREPTFCFMLSLAVADFLVGFVAVPFAVLVDGQVSTSFNVCLIISCVVIMLTMASVLSLLAIAVDRYLRVVIPLRYRKTVTERRSWLVVGSCWFFAFLLSSPPILGWNRQEGSPSRNSSINCRFIAVIPGSYMVYFNFFLCTLTPLLVMTVLYFYIFCKIKSNLHGKVRCGSASHIYYQKERNLAQSLVLVLLLFAIGWLPLHLMNCVAYFGNASVLPRMGFHVGILLSHSNSAVNPIVYAFKIPKIQEAFLRIWKSFFVCRDYSQTSQSNPTTEDNTGSQPNIVINK</sequence>
<evidence type="ECO:0000313" key="1">
    <source>
        <dbReference type="EMBL" id="KAJ7998746.1"/>
    </source>
</evidence>
<reference evidence="1" key="1">
    <citation type="submission" date="2021-05" db="EMBL/GenBank/DDBJ databases">
        <authorList>
            <person name="Pan Q."/>
            <person name="Jouanno E."/>
            <person name="Zahm M."/>
            <person name="Klopp C."/>
            <person name="Cabau C."/>
            <person name="Louis A."/>
            <person name="Berthelot C."/>
            <person name="Parey E."/>
            <person name="Roest Crollius H."/>
            <person name="Montfort J."/>
            <person name="Robinson-Rechavi M."/>
            <person name="Bouchez O."/>
            <person name="Lampietro C."/>
            <person name="Lopez Roques C."/>
            <person name="Donnadieu C."/>
            <person name="Postlethwait J."/>
            <person name="Bobe J."/>
            <person name="Dillon D."/>
            <person name="Chandos A."/>
            <person name="von Hippel F."/>
            <person name="Guiguen Y."/>
        </authorList>
    </citation>
    <scope>NUCLEOTIDE SEQUENCE</scope>
    <source>
        <strain evidence="1">YG-Jan2019</strain>
    </source>
</reference>
<dbReference type="Proteomes" id="UP001157502">
    <property type="component" value="Chromosome 17"/>
</dbReference>
<gene>
    <name evidence="1" type="ORF">DPEC_G00208070</name>
</gene>
<evidence type="ECO:0000313" key="2">
    <source>
        <dbReference type="Proteomes" id="UP001157502"/>
    </source>
</evidence>
<keyword evidence="2" id="KW-1185">Reference proteome</keyword>
<name>A0ACC2G5D3_DALPE</name>
<comment type="caution">
    <text evidence="1">The sequence shown here is derived from an EMBL/GenBank/DDBJ whole genome shotgun (WGS) entry which is preliminary data.</text>
</comment>